<evidence type="ECO:0000256" key="2">
    <source>
        <dbReference type="ARBA" id="ARBA00023052"/>
    </source>
</evidence>
<dbReference type="GO" id="GO:0005948">
    <property type="term" value="C:acetolactate synthase complex"/>
    <property type="evidence" value="ECO:0007669"/>
    <property type="project" value="TreeGrafter"/>
</dbReference>
<feature type="domain" description="Thiamine pyrophosphate enzyme TPP-binding" evidence="5">
    <location>
        <begin position="382"/>
        <end position="525"/>
    </location>
</feature>
<dbReference type="InterPro" id="IPR012001">
    <property type="entry name" value="Thiamin_PyroP_enz_TPP-bd_dom"/>
</dbReference>
<dbReference type="InterPro" id="IPR029061">
    <property type="entry name" value="THDP-binding"/>
</dbReference>
<evidence type="ECO:0000313" key="7">
    <source>
        <dbReference type="EMBL" id="CAK10281.1"/>
    </source>
</evidence>
<feature type="domain" description="Thiamine pyrophosphate enzyme central" evidence="4">
    <location>
        <begin position="200"/>
        <end position="324"/>
    </location>
</feature>
<dbReference type="GO" id="GO:0050660">
    <property type="term" value="F:flavin adenine dinucleotide binding"/>
    <property type="evidence" value="ECO:0007669"/>
    <property type="project" value="TreeGrafter"/>
</dbReference>
<dbReference type="Pfam" id="PF00205">
    <property type="entry name" value="TPP_enzyme_M"/>
    <property type="match status" value="1"/>
</dbReference>
<keyword evidence="2 3" id="KW-0786">Thiamine pyrophosphate</keyword>
<dbReference type="SUPFAM" id="SSF52518">
    <property type="entry name" value="Thiamin diphosphate-binding fold (THDP-binding)"/>
    <property type="match status" value="2"/>
</dbReference>
<dbReference type="CDD" id="cd00568">
    <property type="entry name" value="TPP_enzymes"/>
    <property type="match status" value="1"/>
</dbReference>
<dbReference type="EMBL" id="AM236084">
    <property type="protein sequence ID" value="CAK10281.1"/>
    <property type="molecule type" value="Genomic_DNA"/>
</dbReference>
<dbReference type="HOGENOM" id="CLU_013748_3_1_5"/>
<comment type="similarity">
    <text evidence="1 3">Belongs to the TPP enzyme family.</text>
</comment>
<dbReference type="NCBIfam" id="NF006122">
    <property type="entry name" value="PRK08266.1"/>
    <property type="match status" value="1"/>
</dbReference>
<keyword evidence="8" id="KW-1185">Reference proteome</keyword>
<reference evidence="7 8" key="1">
    <citation type="journal article" date="2006" name="Genome Biol.">
        <title>The genome of Rhizobium leguminosarum has recognizable core and accessory components.</title>
        <authorList>
            <person name="Young J.W."/>
            <person name="Crossman L.C."/>
            <person name="Johnston A.W.B."/>
            <person name="Thomson N.R."/>
            <person name="Ghazoui Z.F."/>
            <person name="Hull K.H."/>
            <person name="Wexler M."/>
            <person name="Curson A.R.J."/>
            <person name="Todd J.D."/>
            <person name="Poole P.S."/>
            <person name="Mauchline T.H."/>
            <person name="East A.K."/>
            <person name="Quail M.A."/>
            <person name="Churcher C."/>
            <person name="Arrowsmith C."/>
            <person name="Cherevach A."/>
            <person name="Chillingworth T."/>
            <person name="Clarke K."/>
            <person name="Cronin A."/>
            <person name="Davis P."/>
            <person name="Fraser A."/>
            <person name="Hance Z."/>
            <person name="Hauser H."/>
            <person name="Jagels K."/>
            <person name="Moule S."/>
            <person name="Mungall K."/>
            <person name="Norbertczak H."/>
            <person name="Rabbinowitsch E."/>
            <person name="Sanders M."/>
            <person name="Simmonds M."/>
            <person name="Whitehead S."/>
            <person name="Parkhill J."/>
        </authorList>
    </citation>
    <scope>NUCLEOTIDE SEQUENCE [LARGE SCALE GENOMIC DNA]</scope>
    <source>
        <strain evidence="8">DSM 114642 / LMG 32736 / 3841</strain>
    </source>
</reference>
<accession>Q1M876</accession>
<dbReference type="InterPro" id="IPR011766">
    <property type="entry name" value="TPP_enzyme_TPP-bd"/>
</dbReference>
<dbReference type="InterPro" id="IPR045229">
    <property type="entry name" value="TPP_enz"/>
</dbReference>
<dbReference type="Pfam" id="PF02776">
    <property type="entry name" value="TPP_enzyme_N"/>
    <property type="match status" value="1"/>
</dbReference>
<dbReference type="GO" id="GO:0000287">
    <property type="term" value="F:magnesium ion binding"/>
    <property type="evidence" value="ECO:0007669"/>
    <property type="project" value="InterPro"/>
</dbReference>
<dbReference type="EnsemblBacteria" id="CAK10281">
    <property type="protein sequence ID" value="CAK10281"/>
    <property type="gene ID" value="pRL100055"/>
</dbReference>
<dbReference type="GO" id="GO:0030976">
    <property type="term" value="F:thiamine pyrophosphate binding"/>
    <property type="evidence" value="ECO:0007669"/>
    <property type="project" value="InterPro"/>
</dbReference>
<gene>
    <name evidence="7" type="ordered locus">pRL100055</name>
</gene>
<dbReference type="InterPro" id="IPR029035">
    <property type="entry name" value="DHS-like_NAD/FAD-binding_dom"/>
</dbReference>
<protein>
    <submittedName>
        <fullName evidence="7">Acetolactate synthase subunit</fullName>
    </submittedName>
</protein>
<evidence type="ECO:0000313" key="8">
    <source>
        <dbReference type="Proteomes" id="UP000006575"/>
    </source>
</evidence>
<dbReference type="PANTHER" id="PTHR18968">
    <property type="entry name" value="THIAMINE PYROPHOSPHATE ENZYMES"/>
    <property type="match status" value="1"/>
</dbReference>
<dbReference type="InterPro" id="IPR000399">
    <property type="entry name" value="TPP-bd_CS"/>
</dbReference>
<dbReference type="InterPro" id="IPR012000">
    <property type="entry name" value="Thiamin_PyroP_enz_cen_dom"/>
</dbReference>
<dbReference type="GO" id="GO:0009097">
    <property type="term" value="P:isoleucine biosynthetic process"/>
    <property type="evidence" value="ECO:0007669"/>
    <property type="project" value="TreeGrafter"/>
</dbReference>
<dbReference type="Gene3D" id="3.40.50.970">
    <property type="match status" value="2"/>
</dbReference>
<dbReference type="KEGG" id="rle:pRL100055"/>
<dbReference type="Gene3D" id="3.40.50.1220">
    <property type="entry name" value="TPP-binding domain"/>
    <property type="match status" value="1"/>
</dbReference>
<evidence type="ECO:0000256" key="1">
    <source>
        <dbReference type="ARBA" id="ARBA00007812"/>
    </source>
</evidence>
<dbReference type="AlphaFoldDB" id="Q1M876"/>
<evidence type="ECO:0000259" key="6">
    <source>
        <dbReference type="Pfam" id="PF02776"/>
    </source>
</evidence>
<proteinExistence type="inferred from homology"/>
<dbReference type="Proteomes" id="UP000006575">
    <property type="component" value="Plasmid pRL10"/>
</dbReference>
<dbReference type="GO" id="GO:0003984">
    <property type="term" value="F:acetolactate synthase activity"/>
    <property type="evidence" value="ECO:0007669"/>
    <property type="project" value="TreeGrafter"/>
</dbReference>
<organism evidence="7 8">
    <name type="scientific">Rhizobium johnstonii (strain DSM 114642 / LMG 32736 / 3841)</name>
    <name type="common">Rhizobium leguminosarum bv. viciae</name>
    <dbReference type="NCBI Taxonomy" id="216596"/>
    <lineage>
        <taxon>Bacteria</taxon>
        <taxon>Pseudomonadati</taxon>
        <taxon>Pseudomonadota</taxon>
        <taxon>Alphaproteobacteria</taxon>
        <taxon>Hyphomicrobiales</taxon>
        <taxon>Rhizobiaceae</taxon>
        <taxon>Rhizobium/Agrobacterium group</taxon>
        <taxon>Rhizobium</taxon>
        <taxon>Rhizobium johnstonii</taxon>
    </lineage>
</organism>
<evidence type="ECO:0000256" key="3">
    <source>
        <dbReference type="RuleBase" id="RU362132"/>
    </source>
</evidence>
<name>Q1M876_RHIJ3</name>
<dbReference type="PANTHER" id="PTHR18968:SF167">
    <property type="entry name" value="ACETOLACTATE SYNTHASE LARGE SUBUNIT ILVB2-RELATED"/>
    <property type="match status" value="1"/>
</dbReference>
<dbReference type="PROSITE" id="PS00187">
    <property type="entry name" value="TPP_ENZYMES"/>
    <property type="match status" value="1"/>
</dbReference>
<evidence type="ECO:0000259" key="4">
    <source>
        <dbReference type="Pfam" id="PF00205"/>
    </source>
</evidence>
<keyword evidence="7" id="KW-0614">Plasmid</keyword>
<sequence>MDIIMKNKETTGQAIARSLVENGVDTVFGIPGAHMYDFNDALYEKRNEIHFIHTRHEQGAGYMAYGYAKSTGRIGAYTVVPGPGVLNSGAALCTAYGANSPVLCLTGNIMSHLIGQGRGQLHELPDQLATMRGITKVAERIDHQSQTGTLMAEVIGKMLSGRQGPGAVEAPWDVFGMTGPELNLPETRRAEDPQVNPDNIQAAAAILANAKNPLIMVGGGAVDAGAEVAELAKALNAPITSHRSGKGVVSDDHPNYLNFVAAFDYWKDTDVLIGIGSRLELEFMRWKWLPKGLKVIRIDIDPTEMVRLKPDVGIVADAKAGTAALSEALGTTGSAPRTEEFAELNRNAKQRFSAVQPQVDYLNAIREALPRDGFFVEEISQMGFTARFAFPVYGPRQYVTCGYQDNLGFGFNTALGVKVGNPDKAVVSVSGDGGFMFGVQELATAVQHNIAVVAIVFNNNAYGNVLRDQKQAYSGRYIGSDLTNPDFVKLGESFGVKTYRVTSPDGLKLAVSEALQLNVPVLIEVPIEKGSEASPWPFIHPTPPAG</sequence>
<dbReference type="Pfam" id="PF02775">
    <property type="entry name" value="TPP_enzyme_C"/>
    <property type="match status" value="1"/>
</dbReference>
<geneLocation type="plasmid" evidence="7 8">
    <name>pRL10</name>
</geneLocation>
<dbReference type="GO" id="GO:0009099">
    <property type="term" value="P:L-valine biosynthetic process"/>
    <property type="evidence" value="ECO:0007669"/>
    <property type="project" value="TreeGrafter"/>
</dbReference>
<evidence type="ECO:0000259" key="5">
    <source>
        <dbReference type="Pfam" id="PF02775"/>
    </source>
</evidence>
<dbReference type="CDD" id="cd07035">
    <property type="entry name" value="TPP_PYR_POX_like"/>
    <property type="match status" value="1"/>
</dbReference>
<dbReference type="SUPFAM" id="SSF52467">
    <property type="entry name" value="DHS-like NAD/FAD-binding domain"/>
    <property type="match status" value="1"/>
</dbReference>
<feature type="domain" description="Thiamine pyrophosphate enzyme N-terminal TPP-binding" evidence="6">
    <location>
        <begin position="10"/>
        <end position="129"/>
    </location>
</feature>